<feature type="binding site" evidence="4">
    <location>
        <position position="335"/>
    </location>
    <ligand>
        <name>3'-phosphoadenylyl sulfate</name>
        <dbReference type="ChEBI" id="CHEBI:58339"/>
    </ligand>
</feature>
<feature type="region of interest" description="Disordered" evidence="5">
    <location>
        <begin position="1"/>
        <end position="35"/>
    </location>
</feature>
<dbReference type="InterPro" id="IPR027417">
    <property type="entry name" value="P-loop_NTPase"/>
</dbReference>
<keyword evidence="6" id="KW-0472">Membrane</keyword>
<feature type="transmembrane region" description="Helical" evidence="6">
    <location>
        <begin position="61"/>
        <end position="80"/>
    </location>
</feature>
<feature type="domain" description="Sulfotransferase" evidence="7">
    <location>
        <begin position="228"/>
        <end position="340"/>
    </location>
</feature>
<comment type="caution">
    <text evidence="8">The sequence shown here is derived from an EMBL/GenBank/DDBJ whole genome shotgun (WGS) entry which is preliminary data.</text>
</comment>
<feature type="active site" description="For sulfotransferase activity" evidence="3">
    <location>
        <position position="235"/>
    </location>
</feature>
<gene>
    <name evidence="8" type="ORF">ACHAWO_008287</name>
</gene>
<dbReference type="InterPro" id="IPR000863">
    <property type="entry name" value="Sulfotransferase_dom"/>
</dbReference>
<dbReference type="GO" id="GO:0016740">
    <property type="term" value="F:transferase activity"/>
    <property type="evidence" value="ECO:0007669"/>
    <property type="project" value="UniProtKB-KW"/>
</dbReference>
<feature type="binding site" evidence="4">
    <location>
        <position position="327"/>
    </location>
    <ligand>
        <name>3'-phosphoadenylyl sulfate</name>
        <dbReference type="ChEBI" id="CHEBI:58339"/>
    </ligand>
</feature>
<evidence type="ECO:0000256" key="1">
    <source>
        <dbReference type="ARBA" id="ARBA00022679"/>
    </source>
</evidence>
<dbReference type="PANTHER" id="PTHR10605">
    <property type="entry name" value="HEPARAN SULFATE SULFOTRANSFERASE"/>
    <property type="match status" value="1"/>
</dbReference>
<keyword evidence="6" id="KW-1133">Transmembrane helix</keyword>
<dbReference type="Pfam" id="PF00685">
    <property type="entry name" value="Sulfotransfer_1"/>
    <property type="match status" value="1"/>
</dbReference>
<dbReference type="AlphaFoldDB" id="A0ABD3MXQ8"/>
<evidence type="ECO:0000259" key="7">
    <source>
        <dbReference type="Pfam" id="PF00685"/>
    </source>
</evidence>
<keyword evidence="1" id="KW-0808">Transferase</keyword>
<name>A0ABD3MXQ8_9STRA</name>
<evidence type="ECO:0000256" key="5">
    <source>
        <dbReference type="SAM" id="MobiDB-lite"/>
    </source>
</evidence>
<dbReference type="InterPro" id="IPR037359">
    <property type="entry name" value="NST/OST"/>
</dbReference>
<dbReference type="Gene3D" id="3.40.50.300">
    <property type="entry name" value="P-loop containing nucleotide triphosphate hydrolases"/>
    <property type="match status" value="2"/>
</dbReference>
<keyword evidence="2" id="KW-0325">Glycoprotein</keyword>
<keyword evidence="9" id="KW-1185">Reference proteome</keyword>
<evidence type="ECO:0000256" key="2">
    <source>
        <dbReference type="ARBA" id="ARBA00023180"/>
    </source>
</evidence>
<evidence type="ECO:0000256" key="3">
    <source>
        <dbReference type="PIRSR" id="PIRSR637359-1"/>
    </source>
</evidence>
<dbReference type="EMBL" id="JALLPJ020001353">
    <property type="protein sequence ID" value="KAL3768119.1"/>
    <property type="molecule type" value="Genomic_DNA"/>
</dbReference>
<evidence type="ECO:0000256" key="6">
    <source>
        <dbReference type="SAM" id="Phobius"/>
    </source>
</evidence>
<dbReference type="SUPFAM" id="SSF52540">
    <property type="entry name" value="P-loop containing nucleoside triphosphate hydrolases"/>
    <property type="match status" value="1"/>
</dbReference>
<dbReference type="Proteomes" id="UP001530400">
    <property type="component" value="Unassembled WGS sequence"/>
</dbReference>
<keyword evidence="6" id="KW-0812">Transmembrane</keyword>
<reference evidence="8 9" key="1">
    <citation type="submission" date="2024-10" db="EMBL/GenBank/DDBJ databases">
        <title>Updated reference genomes for cyclostephanoid diatoms.</title>
        <authorList>
            <person name="Roberts W.R."/>
            <person name="Alverson A.J."/>
        </authorList>
    </citation>
    <scope>NUCLEOTIDE SEQUENCE [LARGE SCALE GENOMIC DNA]</scope>
    <source>
        <strain evidence="8 9">AJA010-31</strain>
    </source>
</reference>
<evidence type="ECO:0000256" key="4">
    <source>
        <dbReference type="PIRSR" id="PIRSR637359-2"/>
    </source>
</evidence>
<feature type="compositionally biased region" description="Low complexity" evidence="5">
    <location>
        <begin position="16"/>
        <end position="26"/>
    </location>
</feature>
<dbReference type="PANTHER" id="PTHR10605:SF56">
    <property type="entry name" value="BIFUNCTIONAL HEPARAN SULFATE N-DEACETYLASE_N-SULFOTRANSFERASE"/>
    <property type="match status" value="1"/>
</dbReference>
<protein>
    <recommendedName>
        <fullName evidence="7">Sulfotransferase domain-containing protein</fullName>
    </recommendedName>
</protein>
<organism evidence="8 9">
    <name type="scientific">Cyclotella atomus</name>
    <dbReference type="NCBI Taxonomy" id="382360"/>
    <lineage>
        <taxon>Eukaryota</taxon>
        <taxon>Sar</taxon>
        <taxon>Stramenopiles</taxon>
        <taxon>Ochrophyta</taxon>
        <taxon>Bacillariophyta</taxon>
        <taxon>Coscinodiscophyceae</taxon>
        <taxon>Thalassiosirophycidae</taxon>
        <taxon>Stephanodiscales</taxon>
        <taxon>Stephanodiscaceae</taxon>
        <taxon>Cyclotella</taxon>
    </lineage>
</organism>
<proteinExistence type="predicted"/>
<evidence type="ECO:0000313" key="8">
    <source>
        <dbReference type="EMBL" id="KAL3768119.1"/>
    </source>
</evidence>
<sequence>MGRGMRWSPIGEGKYSSIPSRTARTPPSSPGGDIELSNRHDCEEEDEFDVYSVHTSSQSKVWILAILFVAAVCFAAVSIADRNKQDQSEQQSNVLGAVEFPSDVLFGTALIEDAHTIKSNDFSPPYDIQSDFLNELGNIPPFWEEVEHIANTTGAFSGVTSWGPCYPIQYDWREQVSVQAPFRSNNDEITYLNAPGRHGDKTPQSSFYSGNHDVSINTNLAGLCRPGYIIIGQAKCGTSSLYQYLSGHPRVLPAKQKQLNYFKYLAYMPMEWYLSNFPSAQSFLARGALMTGESSPSYFPYPEVPHLIHERMRAENEPHPKIIAIVRDPISRSMSSYKYNYVDPALKMLSKRPKNPQAHAALENISEEMPDEYYIENHLFTFEELVRAEIKVLQQCLVPDGVAEQMSRSKYGPPNGMYADDFTDAAIPLINADEFCYGESISDAVPLAQWAELIQQNPNKLIVGLDYHLIRSIVGRSLYSLFMDWWYARFSQDDIYVVCTEDLHFEPAETMLNVSLFLGLPRFDFTNVTSEGMYNVGFHQGYDTLTTWDEIEEEAVSENDQDDRDYANIGYDVDLSEELRNELMEFFLPYNEALFKLTGKRCQWE</sequence>
<evidence type="ECO:0000313" key="9">
    <source>
        <dbReference type="Proteomes" id="UP001530400"/>
    </source>
</evidence>
<accession>A0ABD3MXQ8</accession>